<dbReference type="OrthoDB" id="691329at2759"/>
<comment type="caution">
    <text evidence="1">The sequence shown here is derived from an EMBL/GenBank/DDBJ whole genome shotgun (WGS) entry which is preliminary data.</text>
</comment>
<proteinExistence type="predicted"/>
<evidence type="ECO:0000313" key="2">
    <source>
        <dbReference type="Proteomes" id="UP000729402"/>
    </source>
</evidence>
<evidence type="ECO:0008006" key="3">
    <source>
        <dbReference type="Google" id="ProtNLM"/>
    </source>
</evidence>
<organism evidence="1 2">
    <name type="scientific">Zizania palustris</name>
    <name type="common">Northern wild rice</name>
    <dbReference type="NCBI Taxonomy" id="103762"/>
    <lineage>
        <taxon>Eukaryota</taxon>
        <taxon>Viridiplantae</taxon>
        <taxon>Streptophyta</taxon>
        <taxon>Embryophyta</taxon>
        <taxon>Tracheophyta</taxon>
        <taxon>Spermatophyta</taxon>
        <taxon>Magnoliopsida</taxon>
        <taxon>Liliopsida</taxon>
        <taxon>Poales</taxon>
        <taxon>Poaceae</taxon>
        <taxon>BOP clade</taxon>
        <taxon>Oryzoideae</taxon>
        <taxon>Oryzeae</taxon>
        <taxon>Zizaniinae</taxon>
        <taxon>Zizania</taxon>
    </lineage>
</organism>
<name>A0A8J5WJH6_ZIZPA</name>
<dbReference type="PANTHER" id="PTHR36885:SF1">
    <property type="entry name" value="EXPRESSED PROTEIN"/>
    <property type="match status" value="1"/>
</dbReference>
<reference evidence="1" key="1">
    <citation type="journal article" date="2021" name="bioRxiv">
        <title>Whole Genome Assembly and Annotation of Northern Wild Rice, Zizania palustris L., Supports a Whole Genome Duplication in the Zizania Genus.</title>
        <authorList>
            <person name="Haas M."/>
            <person name="Kono T."/>
            <person name="Macchietto M."/>
            <person name="Millas R."/>
            <person name="McGilp L."/>
            <person name="Shao M."/>
            <person name="Duquette J."/>
            <person name="Hirsch C.N."/>
            <person name="Kimball J."/>
        </authorList>
    </citation>
    <scope>NUCLEOTIDE SEQUENCE</scope>
    <source>
        <tissue evidence="1">Fresh leaf tissue</tissue>
    </source>
</reference>
<dbReference type="AlphaFoldDB" id="A0A8J5WJH6"/>
<dbReference type="Proteomes" id="UP000729402">
    <property type="component" value="Unassembled WGS sequence"/>
</dbReference>
<gene>
    <name evidence="1" type="ORF">GUJ93_ZPchr0011g27367</name>
</gene>
<sequence length="319" mass="34282">MASLSPSPSGRRLSELLEEKQEPFFLDLHLLEKGCSSRLVDGYDSTAMCWPAGGNDAASVLKRLAASNKKEEEARGSRGKKKQAAPAATGLLRILLSKILHGKAANRRKPAALQFSESFKQIAPSPCSAKHLDDVEVAACAADEEIGYIDSDSDDEKQFSPVSVLEHPFESSPVHSQSKCSVTQGSPKHAMAFVRGLLEAAYSPALLSQLLSKTDDLIKGATAWSTDDADDYYYRTSPKNVLHDDDEAAASSAAASAYWEAHRAELTMVSKLVAAEIPNSSRLDAADVRPERQDVGAELEAAVLEHLLQELAVDLAGCC</sequence>
<evidence type="ECO:0000313" key="1">
    <source>
        <dbReference type="EMBL" id="KAG8090003.1"/>
    </source>
</evidence>
<keyword evidence="2" id="KW-1185">Reference proteome</keyword>
<dbReference type="PANTHER" id="PTHR36885">
    <property type="entry name" value="EXPRESSED PROTEIN"/>
    <property type="match status" value="1"/>
</dbReference>
<reference evidence="1" key="2">
    <citation type="submission" date="2021-02" db="EMBL/GenBank/DDBJ databases">
        <authorList>
            <person name="Kimball J.A."/>
            <person name="Haas M.W."/>
            <person name="Macchietto M."/>
            <person name="Kono T."/>
            <person name="Duquette J."/>
            <person name="Shao M."/>
        </authorList>
    </citation>
    <scope>NUCLEOTIDE SEQUENCE</scope>
    <source>
        <tissue evidence="1">Fresh leaf tissue</tissue>
    </source>
</reference>
<protein>
    <recommendedName>
        <fullName evidence="3">DUF4378 domain-containing protein</fullName>
    </recommendedName>
</protein>
<dbReference type="EMBL" id="JAAALK010000081">
    <property type="protein sequence ID" value="KAG8090003.1"/>
    <property type="molecule type" value="Genomic_DNA"/>
</dbReference>
<accession>A0A8J5WJH6</accession>